<dbReference type="KEGG" id="ppsu:NO713_03214"/>
<accession>A0A9W4G781</accession>
<feature type="domain" description="vWA-MoxR associated protein N-terminal HTH" evidence="2">
    <location>
        <begin position="1"/>
        <end position="83"/>
    </location>
</feature>
<dbReference type="PANTHER" id="PTHR23155:SF1205">
    <property type="entry name" value="DISEASE RESISTANCE PROTEIN RPM1"/>
    <property type="match status" value="1"/>
</dbReference>
<sequence>MDIEEFLRLADNVVFLETEKHLDDLQKAVLRGVWEGQKYSEIAEECYRTEAYVRNLASELWKMFSGILGENISKSNIKSSLERSQLADFLNYNESVSLSPVKICNNNSSSVIPKDQSLSPPKQQQIDLGRSPDLNKIYDRTHELKTLQNWIIQENCRLVSIIGLSGIGKTTLTRYLIQTIQPQFEAIIWRSLCTYPTLEITLKNLLLFFSNQSLTELPASLDEQLSLLIEYLRTKRCLIILDDVQTLLNQGTLAGQYHPDFKNYSLLFKLIAETPHQSCLILNSWELPQDIVTLTDDNAPIGCLKLQGLGSAAKEILQEKRLTDEEQWEVLINTYQGNPLWLKMVATMIQDIFRGRVAEFLKYDNLYLGEELTEILNRHFERLSEMEKTVILTLSQERQPLAIAKLIEMSQLPARDVFNAILSLERRCLIEAEDQEQETCFKVLPIFRQSVLSKVS</sequence>
<dbReference type="SUPFAM" id="SSF52540">
    <property type="entry name" value="P-loop containing nucleoside triphosphate hydrolases"/>
    <property type="match status" value="1"/>
</dbReference>
<organism evidence="3 4">
    <name type="scientific">Planktothrix pseudagardhii</name>
    <dbReference type="NCBI Taxonomy" id="132604"/>
    <lineage>
        <taxon>Bacteria</taxon>
        <taxon>Bacillati</taxon>
        <taxon>Cyanobacteriota</taxon>
        <taxon>Cyanophyceae</taxon>
        <taxon>Oscillatoriophycideae</taxon>
        <taxon>Oscillatoriales</taxon>
        <taxon>Microcoleaceae</taxon>
        <taxon>Planktothrix</taxon>
    </lineage>
</organism>
<proteinExistence type="predicted"/>
<dbReference type="GO" id="GO:0043531">
    <property type="term" value="F:ADP binding"/>
    <property type="evidence" value="ECO:0007669"/>
    <property type="project" value="InterPro"/>
</dbReference>
<evidence type="ECO:0000259" key="2">
    <source>
        <dbReference type="Pfam" id="PF26355"/>
    </source>
</evidence>
<dbReference type="EMBL" id="LR882967">
    <property type="protein sequence ID" value="CAD5961267.1"/>
    <property type="molecule type" value="Genomic_DNA"/>
</dbReference>
<keyword evidence="4" id="KW-1185">Reference proteome</keyword>
<dbReference type="Gene3D" id="3.40.50.300">
    <property type="entry name" value="P-loop containing nucleotide triphosphate hydrolases"/>
    <property type="match status" value="1"/>
</dbReference>
<dbReference type="PANTHER" id="PTHR23155">
    <property type="entry name" value="DISEASE RESISTANCE PROTEIN RP"/>
    <property type="match status" value="1"/>
</dbReference>
<evidence type="ECO:0000313" key="3">
    <source>
        <dbReference type="EMBL" id="CAD5961267.1"/>
    </source>
</evidence>
<dbReference type="PRINTS" id="PR00364">
    <property type="entry name" value="DISEASERSIST"/>
</dbReference>
<dbReference type="InterPro" id="IPR002182">
    <property type="entry name" value="NB-ARC"/>
</dbReference>
<dbReference type="RefSeq" id="WP_254174160.1">
    <property type="nucleotide sequence ID" value="NZ_LR882967.1"/>
</dbReference>
<dbReference type="GO" id="GO:0098542">
    <property type="term" value="P:defense response to other organism"/>
    <property type="evidence" value="ECO:0007669"/>
    <property type="project" value="TreeGrafter"/>
</dbReference>
<dbReference type="InterPro" id="IPR058651">
    <property type="entry name" value="HTH_VMAP-M9"/>
</dbReference>
<protein>
    <submittedName>
        <fullName evidence="3">WD repeat-containing protein alr2800</fullName>
    </submittedName>
</protein>
<dbReference type="Pfam" id="PF26355">
    <property type="entry name" value="HTH_VMAP-M9"/>
    <property type="match status" value="1"/>
</dbReference>
<gene>
    <name evidence="3" type="ORF">NO713_03214</name>
</gene>
<name>A0A9W4G781_9CYAN</name>
<evidence type="ECO:0000313" key="4">
    <source>
        <dbReference type="Proteomes" id="UP001153719"/>
    </source>
</evidence>
<dbReference type="AlphaFoldDB" id="A0A9W4G781"/>
<feature type="domain" description="NB-ARC" evidence="1">
    <location>
        <begin position="142"/>
        <end position="246"/>
    </location>
</feature>
<dbReference type="Pfam" id="PF00931">
    <property type="entry name" value="NB-ARC"/>
    <property type="match status" value="1"/>
</dbReference>
<dbReference type="InterPro" id="IPR044974">
    <property type="entry name" value="Disease_R_plants"/>
</dbReference>
<reference evidence="3" key="1">
    <citation type="submission" date="2020-09" db="EMBL/GenBank/DDBJ databases">
        <authorList>
            <person name="Blom J."/>
        </authorList>
    </citation>
    <scope>NUCLEOTIDE SEQUENCE</scope>
    <source>
        <strain evidence="3">No.713</strain>
    </source>
</reference>
<dbReference type="Proteomes" id="UP001153719">
    <property type="component" value="Chromosome"/>
</dbReference>
<dbReference type="InterPro" id="IPR027417">
    <property type="entry name" value="P-loop_NTPase"/>
</dbReference>
<evidence type="ECO:0000259" key="1">
    <source>
        <dbReference type="Pfam" id="PF00931"/>
    </source>
</evidence>